<dbReference type="EMBL" id="CP009334">
    <property type="protein sequence ID" value="AJG73968.1"/>
    <property type="molecule type" value="Genomic_DNA"/>
</dbReference>
<geneLocation type="plasmid" evidence="1 4">
    <name>2</name>
</geneLocation>
<organism evidence="3 5">
    <name type="scientific">Bacillus thuringiensis</name>
    <dbReference type="NCBI Taxonomy" id="1428"/>
    <lineage>
        <taxon>Bacteria</taxon>
        <taxon>Bacillati</taxon>
        <taxon>Bacillota</taxon>
        <taxon>Bacilli</taxon>
        <taxon>Bacillales</taxon>
        <taxon>Bacillaceae</taxon>
        <taxon>Bacillus</taxon>
        <taxon>Bacillus cereus group</taxon>
    </lineage>
</organism>
<gene>
    <name evidence="1" type="ORF">BF38_6029</name>
    <name evidence="2" type="ORF">FO599_00800</name>
    <name evidence="3" type="ORF">FOC89_03000</name>
</gene>
<evidence type="ECO:0000313" key="3">
    <source>
        <dbReference type="EMBL" id="QKH22962.1"/>
    </source>
</evidence>
<dbReference type="Proteomes" id="UP001181533">
    <property type="component" value="Unassembled WGS sequence"/>
</dbReference>
<dbReference type="AlphaFoldDB" id="A0A0B5NPA4"/>
<dbReference type="Proteomes" id="UP000031876">
    <property type="component" value="Plasmid 2"/>
</dbReference>
<evidence type="ECO:0000313" key="4">
    <source>
        <dbReference type="Proteomes" id="UP000031876"/>
    </source>
</evidence>
<dbReference type="EMBL" id="VKQN01000001">
    <property type="protein sequence ID" value="MDR4174668.1"/>
    <property type="molecule type" value="Genomic_DNA"/>
</dbReference>
<dbReference type="EMBL" id="CP053979">
    <property type="protein sequence ID" value="QKH22962.1"/>
    <property type="molecule type" value="Genomic_DNA"/>
</dbReference>
<reference evidence="3 5" key="3">
    <citation type="submission" date="2020-05" db="EMBL/GenBank/DDBJ databases">
        <title>FDA dAtabase for Regulatory Grade micrObial Sequences (FDA-ARGOS): Supporting development and validation of Infectious Disease Dx tests.</title>
        <authorList>
            <person name="Nelson B."/>
            <person name="Plummer A."/>
            <person name="Tallon L."/>
            <person name="Sadzewicz L."/>
            <person name="Zhao X."/>
            <person name="Vavikolanu K."/>
            <person name="Mehta A."/>
            <person name="Aluvathingal J."/>
            <person name="Nadendla S."/>
            <person name="Myers T."/>
            <person name="Yan Y."/>
            <person name="Sichtig H."/>
        </authorList>
    </citation>
    <scope>NUCLEOTIDE SEQUENCE [LARGE SCALE GENOMIC DNA]</scope>
    <source>
        <strain evidence="3 5">FDAARGOS_795</strain>
        <plasmid evidence="3 5">unnamed3</plasmid>
    </source>
</reference>
<evidence type="ECO:0000313" key="1">
    <source>
        <dbReference type="EMBL" id="AJG73968.1"/>
    </source>
</evidence>
<accession>A0A0B5NPA4</accession>
<reference evidence="2" key="2">
    <citation type="submission" date="2019-07" db="EMBL/GenBank/DDBJ databases">
        <title>Phylogenomic Reclassification of ATCC Bacillus Strains and Various Taxa within the Genus Bacillus.</title>
        <authorList>
            <person name="Riojas M.A."/>
            <person name="Frank A.M."/>
            <person name="Fenn S.L."/>
            <person name="King S.P."/>
            <person name="Brower S.M."/>
            <person name="Hazbon M.H."/>
        </authorList>
    </citation>
    <scope>NUCLEOTIDE SEQUENCE</scope>
    <source>
        <strain evidence="2">ATCC 35646</strain>
    </source>
</reference>
<proteinExistence type="predicted"/>
<geneLocation type="plasmid" evidence="3 5">
    <name>unnamed3</name>
</geneLocation>
<evidence type="ECO:0000313" key="2">
    <source>
        <dbReference type="EMBL" id="MDR4174668.1"/>
    </source>
</evidence>
<dbReference type="RefSeq" id="WP_000536135.1">
    <property type="nucleotide sequence ID" value="NZ_CP009334.1"/>
</dbReference>
<evidence type="ECO:0000313" key="5">
    <source>
        <dbReference type="Proteomes" id="UP000501107"/>
    </source>
</evidence>
<sequence>MGSYRPRSSQEVLTLARQEGIGSCVVEVEGTYTVYSLAKYVVGKYTTKEQINRFLKLVDVKLTPVMEKETLDEGKVTVYKPSKNFRIIHINHVEQVPNVEIVHKIRGISEESVVDVYVTVDRNLVTLYKPIYFKVNEGFNRVMETEDFIKENGTLN</sequence>
<protein>
    <submittedName>
        <fullName evidence="3">Uncharacterized protein</fullName>
    </submittedName>
</protein>
<name>A0A0B5NPA4_BACTU</name>
<keyword evidence="3" id="KW-0614">Plasmid</keyword>
<dbReference type="KEGG" id="btw:BF38_6029"/>
<dbReference type="Proteomes" id="UP000501107">
    <property type="component" value="Plasmid unnamed3"/>
</dbReference>
<reference evidence="1 4" key="1">
    <citation type="journal article" date="2015" name="Genome Announc.">
        <title>Complete genome sequences for 35 biothreat assay-relevant bacillus species.</title>
        <authorList>
            <person name="Johnson S.L."/>
            <person name="Daligault H.E."/>
            <person name="Davenport K.W."/>
            <person name="Jaissle J."/>
            <person name="Frey K.G."/>
            <person name="Ladner J.T."/>
            <person name="Broomall S.M."/>
            <person name="Bishop-Lilly K.A."/>
            <person name="Bruce D.C."/>
            <person name="Gibbons H.S."/>
            <person name="Coyne S.R."/>
            <person name="Lo C.C."/>
            <person name="Meincke L."/>
            <person name="Munk A.C."/>
            <person name="Koroleva G.I."/>
            <person name="Rosenzweig C.N."/>
            <person name="Palacios G.F."/>
            <person name="Redden C.L."/>
            <person name="Minogue T.D."/>
            <person name="Chain P.S."/>
        </authorList>
    </citation>
    <scope>NUCLEOTIDE SEQUENCE [LARGE SCALE GENOMIC DNA]</scope>
    <source>
        <strain evidence="1 4">HD1011</strain>
        <plasmid evidence="1 4">2</plasmid>
    </source>
</reference>